<keyword evidence="3" id="KW-1185">Reference proteome</keyword>
<sequence length="194" mass="21527">MARRGPKPKQGAREANGRLSRKKPDIMKRLVGMHDKAEREAMRPGIEARHRHYGLDPRIGKDQMAGSFVGRLAMSGEITQQQYEAAVRYCEVYQEMQATVGGPKPSGAVNLNATRGMPAPENVERSKKALADWRAAVAVVQERQNEVRAGGALIAALDYCVLRDESHTHMVGWMREGLNALARHFKIGDKRKAA</sequence>
<proteinExistence type="predicted"/>
<comment type="caution">
    <text evidence="2">The sequence shown here is derived from an EMBL/GenBank/DDBJ whole genome shotgun (WGS) entry which is preliminary data.</text>
</comment>
<feature type="compositionally biased region" description="Basic and acidic residues" evidence="1">
    <location>
        <begin position="11"/>
        <end position="24"/>
    </location>
</feature>
<evidence type="ECO:0000313" key="2">
    <source>
        <dbReference type="EMBL" id="MFC3704491.1"/>
    </source>
</evidence>
<dbReference type="RefSeq" id="WP_380096138.1">
    <property type="nucleotide sequence ID" value="NZ_JBHRYD010000004.1"/>
</dbReference>
<feature type="region of interest" description="Disordered" evidence="1">
    <location>
        <begin position="1"/>
        <end position="24"/>
    </location>
</feature>
<gene>
    <name evidence="2" type="ORF">ACFOOL_06960</name>
</gene>
<name>A0ABV7X117_9HYPH</name>
<evidence type="ECO:0000313" key="3">
    <source>
        <dbReference type="Proteomes" id="UP001595613"/>
    </source>
</evidence>
<evidence type="ECO:0000256" key="1">
    <source>
        <dbReference type="SAM" id="MobiDB-lite"/>
    </source>
</evidence>
<organism evidence="2 3">
    <name type="scientific">Devosia honganensis</name>
    <dbReference type="NCBI Taxonomy" id="1610527"/>
    <lineage>
        <taxon>Bacteria</taxon>
        <taxon>Pseudomonadati</taxon>
        <taxon>Pseudomonadota</taxon>
        <taxon>Alphaproteobacteria</taxon>
        <taxon>Hyphomicrobiales</taxon>
        <taxon>Devosiaceae</taxon>
        <taxon>Devosia</taxon>
    </lineage>
</organism>
<dbReference type="EMBL" id="JBHRYD010000004">
    <property type="protein sequence ID" value="MFC3704491.1"/>
    <property type="molecule type" value="Genomic_DNA"/>
</dbReference>
<protein>
    <recommendedName>
        <fullName evidence="4">Regulatory protein GemA</fullName>
    </recommendedName>
</protein>
<dbReference type="Proteomes" id="UP001595613">
    <property type="component" value="Unassembled WGS sequence"/>
</dbReference>
<evidence type="ECO:0008006" key="4">
    <source>
        <dbReference type="Google" id="ProtNLM"/>
    </source>
</evidence>
<reference evidence="3" key="1">
    <citation type="journal article" date="2019" name="Int. J. Syst. Evol. Microbiol.">
        <title>The Global Catalogue of Microorganisms (GCM) 10K type strain sequencing project: providing services to taxonomists for standard genome sequencing and annotation.</title>
        <authorList>
            <consortium name="The Broad Institute Genomics Platform"/>
            <consortium name="The Broad Institute Genome Sequencing Center for Infectious Disease"/>
            <person name="Wu L."/>
            <person name="Ma J."/>
        </authorList>
    </citation>
    <scope>NUCLEOTIDE SEQUENCE [LARGE SCALE GENOMIC DNA]</scope>
    <source>
        <strain evidence="3">KCTC 42281</strain>
    </source>
</reference>
<accession>A0ABV7X117</accession>